<keyword evidence="2" id="KW-1185">Reference proteome</keyword>
<evidence type="ECO:0000313" key="1">
    <source>
        <dbReference type="EMBL" id="KAI0089508.1"/>
    </source>
</evidence>
<accession>A0ACB8U5C6</accession>
<organism evidence="1 2">
    <name type="scientific">Irpex rosettiformis</name>
    <dbReference type="NCBI Taxonomy" id="378272"/>
    <lineage>
        <taxon>Eukaryota</taxon>
        <taxon>Fungi</taxon>
        <taxon>Dikarya</taxon>
        <taxon>Basidiomycota</taxon>
        <taxon>Agaricomycotina</taxon>
        <taxon>Agaricomycetes</taxon>
        <taxon>Polyporales</taxon>
        <taxon>Irpicaceae</taxon>
        <taxon>Irpex</taxon>
    </lineage>
</organism>
<dbReference type="Proteomes" id="UP001055072">
    <property type="component" value="Unassembled WGS sequence"/>
</dbReference>
<dbReference type="EMBL" id="MU274910">
    <property type="protein sequence ID" value="KAI0089508.1"/>
    <property type="molecule type" value="Genomic_DNA"/>
</dbReference>
<protein>
    <submittedName>
        <fullName evidence="1">Uncharacterized protein</fullName>
    </submittedName>
</protein>
<name>A0ACB8U5C6_9APHY</name>
<evidence type="ECO:0000313" key="2">
    <source>
        <dbReference type="Proteomes" id="UP001055072"/>
    </source>
</evidence>
<sequence>MATMMAYPAPQQYMWNVQASVPHNWSGPWPPGAPAVYPGPPPVPHGVDPNAWKSGQWTFNPMFVSNPAVAAAGQAWAPHPVWGAAVRAAAQAQQAPDFNPYKRQPVPPSEEYKAQKLVANPLGLENMIPRAELEKDPSLTLPPTTPWLWTPKELNEEDSRVKPDATDTRDTRDRERRERISSSHMSSASASASASARQSQSQQSAPQPPQYSNNQQPLRRSSTMQSSQYPGDPNSQRSHERSAHNSRPPDPRTPPGSAPVTTSSFSSHYQQQQQQSSHSRSQSQHRSQSREPSSQPSSQYEPEQRQQQPYRQQTEPPVIPIQPPRTPVHVSSASAQARDSEQKRSEAFSSHETLRPTFSPSIVRTPGHYIGTPIASNSVNGTPSRRSTTDDIRDDRDPSRRLAREGSISRSSPARRDSTRRSGRDDPRSHYRDREYERPGGDDSDVDSPVRPHFHGPIYGPPTPTPGATSRTSTNNTSRSNTSPPITSRVPSLTTSMSTLSVDTAPDSASSSGSNGFLGLTGFSEEPEGMLSPLIVGGNMPSTKSSPRDLGRSQTYPNIPSQSGNGTPTSQENSPAPPLSRTSSKTPRASPSQPSAAHIRSPSSVGRSRTYPTLANDPLAGEPPVIPPKPSSISRPPSPHRLSARSPNPLPQPPMPISYSTSGSSASASASASAAASQQSYSRSRTQSQYSSPPSYNRHSPSAAPQPSPSRYSPHSSASASIPASSASASAAASRHGYSSSTSAPSYPQAYSQSRSTTQPQPRKVRHGFWNRRGDHLYFSSHSSRPFIVYAPRAVANPEELAQYPSATEGFRNHHGEFKRYDPSVPELPESLPAHGEPPLRPYESFVHYITM</sequence>
<gene>
    <name evidence="1" type="ORF">BDY19DRAFT_942622</name>
</gene>
<reference evidence="1" key="1">
    <citation type="journal article" date="2021" name="Environ. Microbiol.">
        <title>Gene family expansions and transcriptome signatures uncover fungal adaptations to wood decay.</title>
        <authorList>
            <person name="Hage H."/>
            <person name="Miyauchi S."/>
            <person name="Viragh M."/>
            <person name="Drula E."/>
            <person name="Min B."/>
            <person name="Chaduli D."/>
            <person name="Navarro D."/>
            <person name="Favel A."/>
            <person name="Norest M."/>
            <person name="Lesage-Meessen L."/>
            <person name="Balint B."/>
            <person name="Merenyi Z."/>
            <person name="de Eugenio L."/>
            <person name="Morin E."/>
            <person name="Martinez A.T."/>
            <person name="Baldrian P."/>
            <person name="Stursova M."/>
            <person name="Martinez M.J."/>
            <person name="Novotny C."/>
            <person name="Magnuson J.K."/>
            <person name="Spatafora J.W."/>
            <person name="Maurice S."/>
            <person name="Pangilinan J."/>
            <person name="Andreopoulos W."/>
            <person name="LaButti K."/>
            <person name="Hundley H."/>
            <person name="Na H."/>
            <person name="Kuo A."/>
            <person name="Barry K."/>
            <person name="Lipzen A."/>
            <person name="Henrissat B."/>
            <person name="Riley R."/>
            <person name="Ahrendt S."/>
            <person name="Nagy L.G."/>
            <person name="Grigoriev I.V."/>
            <person name="Martin F."/>
            <person name="Rosso M.N."/>
        </authorList>
    </citation>
    <scope>NUCLEOTIDE SEQUENCE</scope>
    <source>
        <strain evidence="1">CBS 384.51</strain>
    </source>
</reference>
<comment type="caution">
    <text evidence="1">The sequence shown here is derived from an EMBL/GenBank/DDBJ whole genome shotgun (WGS) entry which is preliminary data.</text>
</comment>
<proteinExistence type="predicted"/>